<dbReference type="Pfam" id="PF04018">
    <property type="entry name" value="VCA0040-like"/>
    <property type="match status" value="1"/>
</dbReference>
<evidence type="ECO:0000256" key="1">
    <source>
        <dbReference type="SAM" id="Phobius"/>
    </source>
</evidence>
<keyword evidence="1" id="KW-0812">Transmembrane</keyword>
<dbReference type="RefSeq" id="WP_115269787.1">
    <property type="nucleotide sequence ID" value="NZ_CASFEE010000032.1"/>
</dbReference>
<keyword evidence="3" id="KW-1185">Reference proteome</keyword>
<keyword evidence="1" id="KW-1133">Transmembrane helix</keyword>
<feature type="transmembrane region" description="Helical" evidence="1">
    <location>
        <begin position="113"/>
        <end position="129"/>
    </location>
</feature>
<feature type="transmembrane region" description="Helical" evidence="1">
    <location>
        <begin position="53"/>
        <end position="75"/>
    </location>
</feature>
<organism evidence="2 3">
    <name type="scientific">Fusobacterium necrogenes</name>
    <dbReference type="NCBI Taxonomy" id="858"/>
    <lineage>
        <taxon>Bacteria</taxon>
        <taxon>Fusobacteriati</taxon>
        <taxon>Fusobacteriota</taxon>
        <taxon>Fusobacteriia</taxon>
        <taxon>Fusobacteriales</taxon>
        <taxon>Fusobacteriaceae</taxon>
        <taxon>Fusobacterium</taxon>
    </lineage>
</organism>
<gene>
    <name evidence="2" type="ORF">NCTC10723_00907</name>
</gene>
<dbReference type="EMBL" id="UGGU01000003">
    <property type="protein sequence ID" value="STO31456.1"/>
    <property type="molecule type" value="Genomic_DNA"/>
</dbReference>
<dbReference type="InterPro" id="IPR007163">
    <property type="entry name" value="VCA0040-like"/>
</dbReference>
<keyword evidence="1" id="KW-0472">Membrane</keyword>
<evidence type="ECO:0000313" key="2">
    <source>
        <dbReference type="EMBL" id="STO31456.1"/>
    </source>
</evidence>
<dbReference type="OrthoDB" id="9793746at2"/>
<accession>A0A377GX10</accession>
<dbReference type="Proteomes" id="UP000255328">
    <property type="component" value="Unassembled WGS sequence"/>
</dbReference>
<protein>
    <submittedName>
        <fullName evidence="2">Domain of uncharacterized function (DUF368)</fullName>
    </submittedName>
</protein>
<sequence>MVQLFLKGIIIGIANIMPGVSGGTLAVIMGVYDKLTEAIGNFLTVPVKKKIEYIKFLLQIGSGAAIGIILFARVIEFCFTNYPRATAGGFSLLILPSIPYIIKGENKKDKKNIFFFCLGALFTLGFVYADYKFGKDSGVTELATVVTTSYTLKLFACGGLAAGAMIIPGISGSLLLLMLGEYYNILGFINKFFSNLINITGYSSISEIITNLYILPLTAFGLGVLIGLVLIAKLINILLQKYRSVTLFFITGIIVVSILQIWLNLYK</sequence>
<dbReference type="PANTHER" id="PTHR37308:SF1">
    <property type="entry name" value="POLYPRENYL-PHOSPHATE TRANSPORTER"/>
    <property type="match status" value="1"/>
</dbReference>
<proteinExistence type="predicted"/>
<evidence type="ECO:0000313" key="3">
    <source>
        <dbReference type="Proteomes" id="UP000255328"/>
    </source>
</evidence>
<reference evidence="2 3" key="1">
    <citation type="submission" date="2018-06" db="EMBL/GenBank/DDBJ databases">
        <authorList>
            <consortium name="Pathogen Informatics"/>
            <person name="Doyle S."/>
        </authorList>
    </citation>
    <scope>NUCLEOTIDE SEQUENCE [LARGE SCALE GENOMIC DNA]</scope>
    <source>
        <strain evidence="2 3">NCTC10723</strain>
    </source>
</reference>
<dbReference type="AlphaFoldDB" id="A0A377GX10"/>
<feature type="transmembrane region" description="Helical" evidence="1">
    <location>
        <begin position="6"/>
        <end position="32"/>
    </location>
</feature>
<feature type="transmembrane region" description="Helical" evidence="1">
    <location>
        <begin position="149"/>
        <end position="167"/>
    </location>
</feature>
<feature type="transmembrane region" description="Helical" evidence="1">
    <location>
        <begin position="213"/>
        <end position="232"/>
    </location>
</feature>
<name>A0A377GX10_9FUSO</name>
<feature type="transmembrane region" description="Helical" evidence="1">
    <location>
        <begin position="81"/>
        <end position="101"/>
    </location>
</feature>
<feature type="transmembrane region" description="Helical" evidence="1">
    <location>
        <begin position="244"/>
        <end position="263"/>
    </location>
</feature>
<dbReference type="PANTHER" id="PTHR37308">
    <property type="entry name" value="INTEGRAL MEMBRANE PROTEIN"/>
    <property type="match status" value="1"/>
</dbReference>